<evidence type="ECO:0000259" key="1">
    <source>
        <dbReference type="Pfam" id="PF00561"/>
    </source>
</evidence>
<dbReference type="OrthoDB" id="3400345at2"/>
<gene>
    <name evidence="2" type="ORF">GOEFS_063_00350</name>
</gene>
<dbReference type="PANTHER" id="PTHR43194">
    <property type="entry name" value="HYDROLASE ALPHA/BETA FOLD FAMILY"/>
    <property type="match status" value="1"/>
</dbReference>
<dbReference type="eggNOG" id="COG2267">
    <property type="taxonomic scope" value="Bacteria"/>
</dbReference>
<sequence length="283" mass="30149">MPLAELPSGQIEYDVYGPEESAHQPVLFVHGVLVNGLLWREVAQRLAAAGYRSYVPTFPLGAHRLPVPTGNDVTPPAVAQLIREFVHAFNLNDATLVGNDTGGGLCQFALGVEPDLVGSVVLTNCDAFDKFPPQPFKFVFKLLKRKAVLRAAMPAMGATWLRHSWLGFGLLATKPDAALTAEMVQTVRSDPAIQADAAAVIAGIDALGDMSMATTRMSKVKVPVTILWGMADRCFTPALGRRLASTFPDATFVEVPGARTFVSLDAPQAVVDAVAAIGARTAR</sequence>
<dbReference type="GO" id="GO:0016787">
    <property type="term" value="F:hydrolase activity"/>
    <property type="evidence" value="ECO:0007669"/>
    <property type="project" value="UniProtKB-KW"/>
</dbReference>
<accession>H0R110</accession>
<dbReference type="STRING" id="1077974.GOEFS_063_00350"/>
<keyword evidence="3" id="KW-1185">Reference proteome</keyword>
<dbReference type="SUPFAM" id="SSF53474">
    <property type="entry name" value="alpha/beta-Hydrolases"/>
    <property type="match status" value="1"/>
</dbReference>
<dbReference type="AlphaFoldDB" id="H0R110"/>
<name>H0R110_9ACTN</name>
<dbReference type="InterPro" id="IPR029058">
    <property type="entry name" value="AB_hydrolase_fold"/>
</dbReference>
<feature type="domain" description="AB hydrolase-1" evidence="1">
    <location>
        <begin position="25"/>
        <end position="266"/>
    </location>
</feature>
<dbReference type="Gene3D" id="3.40.50.1820">
    <property type="entry name" value="alpha/beta hydrolase"/>
    <property type="match status" value="1"/>
</dbReference>
<keyword evidence="2" id="KW-0378">Hydrolase</keyword>
<dbReference type="InterPro" id="IPR000073">
    <property type="entry name" value="AB_hydrolase_1"/>
</dbReference>
<dbReference type="InterPro" id="IPR050228">
    <property type="entry name" value="Carboxylesterase_BioH"/>
</dbReference>
<evidence type="ECO:0000313" key="2">
    <source>
        <dbReference type="EMBL" id="GAB18761.1"/>
    </source>
</evidence>
<proteinExistence type="predicted"/>
<protein>
    <submittedName>
        <fullName evidence="2">Putative hydrolase</fullName>
    </submittedName>
</protein>
<comment type="caution">
    <text evidence="2">The sequence shown here is derived from an EMBL/GenBank/DDBJ whole genome shotgun (WGS) entry which is preliminary data.</text>
</comment>
<evidence type="ECO:0000313" key="3">
    <source>
        <dbReference type="Proteomes" id="UP000035034"/>
    </source>
</evidence>
<organism evidence="2 3">
    <name type="scientific">Gordonia effusa NBRC 100432</name>
    <dbReference type="NCBI Taxonomy" id="1077974"/>
    <lineage>
        <taxon>Bacteria</taxon>
        <taxon>Bacillati</taxon>
        <taxon>Actinomycetota</taxon>
        <taxon>Actinomycetes</taxon>
        <taxon>Mycobacteriales</taxon>
        <taxon>Gordoniaceae</taxon>
        <taxon>Gordonia</taxon>
    </lineage>
</organism>
<dbReference type="PANTHER" id="PTHR43194:SF2">
    <property type="entry name" value="PEROXISOMAL MEMBRANE PROTEIN LPX1"/>
    <property type="match status" value="1"/>
</dbReference>
<reference evidence="2 3" key="1">
    <citation type="submission" date="2011-12" db="EMBL/GenBank/DDBJ databases">
        <title>Whole genome shotgun sequence of Gordonia effusa NBRC 100432.</title>
        <authorList>
            <person name="Yoshida I."/>
            <person name="Takarada H."/>
            <person name="Hosoyama A."/>
            <person name="Tsuchikane K."/>
            <person name="Katsumata H."/>
            <person name="Yamazaki S."/>
            <person name="Fujita N."/>
        </authorList>
    </citation>
    <scope>NUCLEOTIDE SEQUENCE [LARGE SCALE GENOMIC DNA]</scope>
    <source>
        <strain evidence="2 3">NBRC 100432</strain>
    </source>
</reference>
<dbReference type="Proteomes" id="UP000035034">
    <property type="component" value="Unassembled WGS sequence"/>
</dbReference>
<dbReference type="Pfam" id="PF00561">
    <property type="entry name" value="Abhydrolase_1"/>
    <property type="match status" value="1"/>
</dbReference>
<dbReference type="EMBL" id="BAEH01000063">
    <property type="protein sequence ID" value="GAB18761.1"/>
    <property type="molecule type" value="Genomic_DNA"/>
</dbReference>